<comment type="similarity">
    <text evidence="3">Belongs to the peptidase S1C family.</text>
</comment>
<evidence type="ECO:0000256" key="1">
    <source>
        <dbReference type="ARBA" id="ARBA00001772"/>
    </source>
</evidence>
<dbReference type="Gene3D" id="2.30.42.10">
    <property type="match status" value="2"/>
</dbReference>
<dbReference type="InterPro" id="IPR001940">
    <property type="entry name" value="Peptidase_S1C"/>
</dbReference>
<comment type="catalytic activity">
    <reaction evidence="1">
        <text>Acts on substrates that are at least partially unfolded. The cleavage site P1 residue is normally between a pair of hydrophobic residues, such as Val-|-Val.</text>
        <dbReference type="EC" id="3.4.21.107"/>
    </reaction>
</comment>
<evidence type="ECO:0000256" key="12">
    <source>
        <dbReference type="ARBA" id="ARBA00023016"/>
    </source>
</evidence>
<evidence type="ECO:0000256" key="7">
    <source>
        <dbReference type="ARBA" id="ARBA00022729"/>
    </source>
</evidence>
<protein>
    <recommendedName>
        <fullName evidence="5">Probable periplasmic serine endoprotease DegP-like</fullName>
        <ecNumber evidence="4">3.4.21.107</ecNumber>
    </recommendedName>
    <alternativeName>
        <fullName evidence="13">Protease Do</fullName>
    </alternativeName>
</protein>
<name>A0ABV7VME3_9PROT</name>
<keyword evidence="6" id="KW-0645">Protease</keyword>
<dbReference type="SMART" id="SM00228">
    <property type="entry name" value="PDZ"/>
    <property type="match status" value="2"/>
</dbReference>
<keyword evidence="8" id="KW-0677">Repeat</keyword>
<evidence type="ECO:0000256" key="2">
    <source>
        <dbReference type="ARBA" id="ARBA00004418"/>
    </source>
</evidence>
<evidence type="ECO:0000256" key="11">
    <source>
        <dbReference type="ARBA" id="ARBA00022825"/>
    </source>
</evidence>
<dbReference type="PROSITE" id="PS50106">
    <property type="entry name" value="PDZ"/>
    <property type="match status" value="2"/>
</dbReference>
<keyword evidence="17" id="KW-1185">Reference proteome</keyword>
<dbReference type="PRINTS" id="PR00834">
    <property type="entry name" value="PROTEASES2C"/>
</dbReference>
<dbReference type="Proteomes" id="UP001595711">
    <property type="component" value="Unassembled WGS sequence"/>
</dbReference>
<accession>A0ABV7VME3</accession>
<dbReference type="CDD" id="cd10839">
    <property type="entry name" value="cpPDZ1_DegP-like"/>
    <property type="match status" value="1"/>
</dbReference>
<dbReference type="EMBL" id="JBHRYJ010000004">
    <property type="protein sequence ID" value="MFC3677308.1"/>
    <property type="molecule type" value="Genomic_DNA"/>
</dbReference>
<dbReference type="Pfam" id="PF13180">
    <property type="entry name" value="PDZ_2"/>
    <property type="match status" value="1"/>
</dbReference>
<dbReference type="InterPro" id="IPR009003">
    <property type="entry name" value="Peptidase_S1_PA"/>
</dbReference>
<dbReference type="RefSeq" id="WP_379728847.1">
    <property type="nucleotide sequence ID" value="NZ_JBHRYJ010000004.1"/>
</dbReference>
<keyword evidence="12" id="KW-0346">Stress response</keyword>
<evidence type="ECO:0000256" key="6">
    <source>
        <dbReference type="ARBA" id="ARBA00022670"/>
    </source>
</evidence>
<dbReference type="SUPFAM" id="SSF50156">
    <property type="entry name" value="PDZ domain-like"/>
    <property type="match status" value="2"/>
</dbReference>
<dbReference type="InterPro" id="IPR001478">
    <property type="entry name" value="PDZ"/>
</dbReference>
<feature type="domain" description="PDZ" evidence="15">
    <location>
        <begin position="387"/>
        <end position="482"/>
    </location>
</feature>
<evidence type="ECO:0000313" key="16">
    <source>
        <dbReference type="EMBL" id="MFC3677308.1"/>
    </source>
</evidence>
<gene>
    <name evidence="16" type="ORF">ACFOOQ_17265</name>
</gene>
<keyword evidence="11" id="KW-0720">Serine protease</keyword>
<evidence type="ECO:0000256" key="4">
    <source>
        <dbReference type="ARBA" id="ARBA00013035"/>
    </source>
</evidence>
<comment type="subcellular location">
    <subcellularLocation>
        <location evidence="2">Periplasm</location>
    </subcellularLocation>
</comment>
<dbReference type="EC" id="3.4.21.107" evidence="4"/>
<evidence type="ECO:0000256" key="3">
    <source>
        <dbReference type="ARBA" id="ARBA00010541"/>
    </source>
</evidence>
<comment type="caution">
    <text evidence="16">The sequence shown here is derived from an EMBL/GenBank/DDBJ whole genome shotgun (WGS) entry which is preliminary data.</text>
</comment>
<keyword evidence="10" id="KW-0378">Hydrolase</keyword>
<evidence type="ECO:0000313" key="17">
    <source>
        <dbReference type="Proteomes" id="UP001595711"/>
    </source>
</evidence>
<evidence type="ECO:0000256" key="5">
    <source>
        <dbReference type="ARBA" id="ARBA00013958"/>
    </source>
</evidence>
<evidence type="ECO:0000256" key="8">
    <source>
        <dbReference type="ARBA" id="ARBA00022737"/>
    </source>
</evidence>
<dbReference type="InterPro" id="IPR011782">
    <property type="entry name" value="Pept_S1C_Do"/>
</dbReference>
<evidence type="ECO:0000256" key="10">
    <source>
        <dbReference type="ARBA" id="ARBA00022801"/>
    </source>
</evidence>
<keyword evidence="7 14" id="KW-0732">Signal</keyword>
<dbReference type="Gene3D" id="2.40.10.120">
    <property type="match status" value="1"/>
</dbReference>
<proteinExistence type="inferred from homology"/>
<dbReference type="PANTHER" id="PTHR22939:SF130">
    <property type="entry name" value="PERIPLASMIC SERINE ENDOPROTEASE DEGP-LIKE-RELATED"/>
    <property type="match status" value="1"/>
</dbReference>
<dbReference type="Pfam" id="PF17820">
    <property type="entry name" value="PDZ_6"/>
    <property type="match status" value="1"/>
</dbReference>
<evidence type="ECO:0000256" key="13">
    <source>
        <dbReference type="ARBA" id="ARBA00032850"/>
    </source>
</evidence>
<dbReference type="InterPro" id="IPR036034">
    <property type="entry name" value="PDZ_sf"/>
</dbReference>
<feature type="chain" id="PRO_5046123697" description="Probable periplasmic serine endoprotease DegP-like" evidence="14">
    <location>
        <begin position="25"/>
        <end position="492"/>
    </location>
</feature>
<dbReference type="Pfam" id="PF13365">
    <property type="entry name" value="Trypsin_2"/>
    <property type="match status" value="1"/>
</dbReference>
<feature type="domain" description="PDZ" evidence="15">
    <location>
        <begin position="274"/>
        <end position="344"/>
    </location>
</feature>
<reference evidence="17" key="1">
    <citation type="journal article" date="2019" name="Int. J. Syst. Evol. Microbiol.">
        <title>The Global Catalogue of Microorganisms (GCM) 10K type strain sequencing project: providing services to taxonomists for standard genome sequencing and annotation.</title>
        <authorList>
            <consortium name="The Broad Institute Genomics Platform"/>
            <consortium name="The Broad Institute Genome Sequencing Center for Infectious Disease"/>
            <person name="Wu L."/>
            <person name="Ma J."/>
        </authorList>
    </citation>
    <scope>NUCLEOTIDE SEQUENCE [LARGE SCALE GENOMIC DNA]</scope>
    <source>
        <strain evidence="17">KCTC 42182</strain>
    </source>
</reference>
<dbReference type="SUPFAM" id="SSF50494">
    <property type="entry name" value="Trypsin-like serine proteases"/>
    <property type="match status" value="1"/>
</dbReference>
<dbReference type="PANTHER" id="PTHR22939">
    <property type="entry name" value="SERINE PROTEASE FAMILY S1C HTRA-RELATED"/>
    <property type="match status" value="1"/>
</dbReference>
<evidence type="ECO:0000256" key="14">
    <source>
        <dbReference type="SAM" id="SignalP"/>
    </source>
</evidence>
<evidence type="ECO:0000259" key="15">
    <source>
        <dbReference type="PROSITE" id="PS50106"/>
    </source>
</evidence>
<dbReference type="NCBIfam" id="TIGR02037">
    <property type="entry name" value="degP_htrA_DO"/>
    <property type="match status" value="1"/>
</dbReference>
<dbReference type="InterPro" id="IPR041489">
    <property type="entry name" value="PDZ_6"/>
</dbReference>
<organism evidence="16 17">
    <name type="scientific">Ferrovibrio xuzhouensis</name>
    <dbReference type="NCBI Taxonomy" id="1576914"/>
    <lineage>
        <taxon>Bacteria</taxon>
        <taxon>Pseudomonadati</taxon>
        <taxon>Pseudomonadota</taxon>
        <taxon>Alphaproteobacteria</taxon>
        <taxon>Rhodospirillales</taxon>
        <taxon>Rhodospirillaceae</taxon>
        <taxon>Ferrovibrio</taxon>
    </lineage>
</organism>
<evidence type="ECO:0000256" key="9">
    <source>
        <dbReference type="ARBA" id="ARBA00022764"/>
    </source>
</evidence>
<feature type="signal peptide" evidence="14">
    <location>
        <begin position="1"/>
        <end position="24"/>
    </location>
</feature>
<keyword evidence="9" id="KW-0574">Periplasm</keyword>
<sequence length="492" mass="51379">MTNRKFSRSKRAIAAVLLATTVLAGGGGFLAAGAIAANDSNPPVTVPPMAQRAGFADLVARVKPAVVNIATTEKVDDKNGQQQMPNFPPGSPFEEFFRQFMEQQQRHRGPQHALGSGFIVDPSGWIVTNNHVIDSASKIVVTLDDGTSYPAELKGRDAKTDLALLKIKPKKDLPYVAFGDSDAARIGDWVIAVGNPFGLGGSVTAGIVSARGRDLNNGPYDNFLQVDAPINPGNSGGPLFDQSGKVIGIDSAIYTPNGGNVGIGFAIPSNIASQVIAQLKSSGKVSRGWLGIQMQPMTDTLAKALGRPDSDGVIVNSVLPDSPALAAGLKQGDVITGINDAKIKEPRDLALAVANIHAGDHADVHVWRDGNTKDIRVAIGTQPADQDVASADNPSGDKVGLSLAALTPDVRQQFGLDDKAHGVVVAQVKPDSHAEESGVQAGDVIVKVGGSSVTTPGQVAEKIRDARKAHKDAVPLLVLRHGTTYYLALEIA</sequence>